<keyword evidence="3" id="KW-1185">Reference proteome</keyword>
<dbReference type="Proteomes" id="UP000445309">
    <property type="component" value="Unassembled WGS sequence"/>
</dbReference>
<evidence type="ECO:0000313" key="2">
    <source>
        <dbReference type="EMBL" id="CAA7387067.1"/>
    </source>
</evidence>
<gene>
    <name evidence="2" type="ORF">CHRY9393_01369</name>
</gene>
<reference evidence="2 3" key="1">
    <citation type="submission" date="2020-01" db="EMBL/GenBank/DDBJ databases">
        <authorList>
            <person name="Rodrigo-Torres L."/>
            <person name="Arahal R. D."/>
            <person name="Lucena T."/>
        </authorList>
    </citation>
    <scope>NUCLEOTIDE SEQUENCE [LARGE SCALE GENOMIC DNA]</scope>
    <source>
        <strain evidence="2 3">CECT 9393</strain>
    </source>
</reference>
<sequence>MSYSLDFRKQLFKIKSQENLNDQQVSTRFGISTRTLYRWKKNIHLAAKRNKPSTKIDIQALKKHVEEYPDAYEYERATFFGVSPNCILYALRRLKISHKKNVVPPQVRSSKKS</sequence>
<dbReference type="AlphaFoldDB" id="A0A6N4XMQ8"/>
<accession>A0A6N4XMQ8</accession>
<evidence type="ECO:0000259" key="1">
    <source>
        <dbReference type="Pfam" id="PF01710"/>
    </source>
</evidence>
<dbReference type="SUPFAM" id="SSF46689">
    <property type="entry name" value="Homeodomain-like"/>
    <property type="match status" value="1"/>
</dbReference>
<dbReference type="InterPro" id="IPR002622">
    <property type="entry name" value="Transposase_14"/>
</dbReference>
<feature type="domain" description="Transposase Synechocystis PCC 6803" evidence="1">
    <location>
        <begin position="1"/>
        <end position="103"/>
    </location>
</feature>
<name>A0A6N4XMQ8_9FLAO</name>
<organism evidence="2 3">
    <name type="scientific">Chryseobacterium fistulae</name>
    <dbReference type="NCBI Taxonomy" id="2675058"/>
    <lineage>
        <taxon>Bacteria</taxon>
        <taxon>Pseudomonadati</taxon>
        <taxon>Bacteroidota</taxon>
        <taxon>Flavobacteriia</taxon>
        <taxon>Flavobacteriales</taxon>
        <taxon>Weeksellaceae</taxon>
        <taxon>Chryseobacterium group</taxon>
        <taxon>Chryseobacterium</taxon>
    </lineage>
</organism>
<dbReference type="EMBL" id="CACVBY010000024">
    <property type="protein sequence ID" value="CAA7387067.1"/>
    <property type="molecule type" value="Genomic_DNA"/>
</dbReference>
<dbReference type="InterPro" id="IPR009057">
    <property type="entry name" value="Homeodomain-like_sf"/>
</dbReference>
<protein>
    <recommendedName>
        <fullName evidence="1">Transposase Synechocystis PCC 6803 domain-containing protein</fullName>
    </recommendedName>
</protein>
<evidence type="ECO:0000313" key="3">
    <source>
        <dbReference type="Proteomes" id="UP000445309"/>
    </source>
</evidence>
<dbReference type="Pfam" id="PF01710">
    <property type="entry name" value="HTH_Tnp_IS630"/>
    <property type="match status" value="1"/>
</dbReference>
<dbReference type="RefSeq" id="WP_162072639.1">
    <property type="nucleotide sequence ID" value="NZ_CACVBY010000024.1"/>
</dbReference>
<proteinExistence type="predicted"/>